<dbReference type="Pfam" id="PF05975">
    <property type="entry name" value="EcsB"/>
    <property type="match status" value="1"/>
</dbReference>
<dbReference type="GeneID" id="61186386"/>
<keyword evidence="1" id="KW-0812">Transmembrane</keyword>
<gene>
    <name evidence="2" type="ORF">FGL89_01440</name>
</gene>
<dbReference type="EMBL" id="CP042374">
    <property type="protein sequence ID" value="QEA32892.1"/>
    <property type="molecule type" value="Genomic_DNA"/>
</dbReference>
<dbReference type="Proteomes" id="UP000321332">
    <property type="component" value="Chromosome"/>
</dbReference>
<dbReference type="InterPro" id="IPR010288">
    <property type="entry name" value="EcsB_ABC"/>
</dbReference>
<feature type="transmembrane region" description="Helical" evidence="1">
    <location>
        <begin position="61"/>
        <end position="82"/>
    </location>
</feature>
<dbReference type="RefSeq" id="WP_147000289.1">
    <property type="nucleotide sequence ID" value="NZ_CP042374.1"/>
</dbReference>
<proteinExistence type="predicted"/>
<keyword evidence="1" id="KW-1133">Transmembrane helix</keyword>
<feature type="transmembrane region" description="Helical" evidence="1">
    <location>
        <begin position="205"/>
        <end position="225"/>
    </location>
</feature>
<sequence>MVLNKLFMQRFARNQRTNLKYLRLLFNDHFIVFLMIAIGGLLLAYRQLFVTQQSDEFWHQLWWALFNTLWLVIGLNMGHLVTYFKPADRLFLLGSDQLIIKKYLNYSVILSCSYAFLWQIIFMATIIPIFWKIYNGDMTRLALLAGFIMTYKWLSLLGERDSLLIKTRQSFNSWLMTHPMMNISIFRFSIPVIMIAIILLLSIQWLLVLTVSWLLVAVIIAKMFFISQGMAAKIGIDWHKANLQAQKHEQRVLHFYAMFANVPHQPKTIKRRRYLDYVVFKLAKHRSVMYRLYITRLARDVEILPLVLRLIAVGAIMVYALQAAPSWLIAIVGALTVYLVVFQMLPLYDETQKNMWTRLLPIDIRAKQKAFRLLSGQLMALATIIMIIASIIHGLQAVGMTIISLAVIIVFLNNIYIPRQFSNKKSNQK</sequence>
<evidence type="ECO:0000256" key="1">
    <source>
        <dbReference type="SAM" id="Phobius"/>
    </source>
</evidence>
<feature type="transmembrane region" description="Helical" evidence="1">
    <location>
        <begin position="327"/>
        <end position="349"/>
    </location>
</feature>
<organism evidence="2 3">
    <name type="scientific">Leuconostoc carnosum</name>
    <dbReference type="NCBI Taxonomy" id="1252"/>
    <lineage>
        <taxon>Bacteria</taxon>
        <taxon>Bacillati</taxon>
        <taxon>Bacillota</taxon>
        <taxon>Bacilli</taxon>
        <taxon>Lactobacillales</taxon>
        <taxon>Lactobacillaceae</taxon>
        <taxon>Leuconostoc</taxon>
    </lineage>
</organism>
<dbReference type="PIRSF" id="PIRSF037259">
    <property type="entry name" value="EcsB_ABC"/>
    <property type="match status" value="1"/>
</dbReference>
<name>A0AAE6IK38_LEUCA</name>
<evidence type="ECO:0000313" key="2">
    <source>
        <dbReference type="EMBL" id="QEA32892.1"/>
    </source>
</evidence>
<feature type="transmembrane region" description="Helical" evidence="1">
    <location>
        <begin position="370"/>
        <end position="392"/>
    </location>
</feature>
<feature type="transmembrane region" description="Helical" evidence="1">
    <location>
        <begin position="301"/>
        <end position="321"/>
    </location>
</feature>
<keyword evidence="1" id="KW-0472">Membrane</keyword>
<feature type="transmembrane region" description="Helical" evidence="1">
    <location>
        <begin position="103"/>
        <end position="129"/>
    </location>
</feature>
<feature type="transmembrane region" description="Helical" evidence="1">
    <location>
        <begin position="179"/>
        <end position="199"/>
    </location>
</feature>
<dbReference type="AlphaFoldDB" id="A0AAE6IK38"/>
<feature type="transmembrane region" description="Helical" evidence="1">
    <location>
        <begin position="21"/>
        <end position="45"/>
    </location>
</feature>
<feature type="transmembrane region" description="Helical" evidence="1">
    <location>
        <begin position="398"/>
        <end position="417"/>
    </location>
</feature>
<feature type="transmembrane region" description="Helical" evidence="1">
    <location>
        <begin position="141"/>
        <end position="158"/>
    </location>
</feature>
<protein>
    <submittedName>
        <fullName evidence="2">ABC transporter permease</fullName>
    </submittedName>
</protein>
<evidence type="ECO:0000313" key="3">
    <source>
        <dbReference type="Proteomes" id="UP000321332"/>
    </source>
</evidence>
<accession>A0AAE6IK38</accession>
<dbReference type="GO" id="GO:0016020">
    <property type="term" value="C:membrane"/>
    <property type="evidence" value="ECO:0007669"/>
    <property type="project" value="InterPro"/>
</dbReference>
<reference evidence="2 3" key="1">
    <citation type="submission" date="2019-06" db="EMBL/GenBank/DDBJ databases">
        <title>Genome analyses of bacteria isolated from kimchi.</title>
        <authorList>
            <person name="Lee S."/>
            <person name="Ahn S."/>
            <person name="Roh S."/>
        </authorList>
    </citation>
    <scope>NUCLEOTIDE SEQUENCE [LARGE SCALE GENOMIC DNA]</scope>
    <source>
        <strain evidence="2 3">CBA3620</strain>
    </source>
</reference>